<dbReference type="Gene3D" id="3.90.25.10">
    <property type="entry name" value="UDP-galactose 4-epimerase, domain 1"/>
    <property type="match status" value="1"/>
</dbReference>
<dbReference type="RefSeq" id="WP_263830785.1">
    <property type="nucleotide sequence ID" value="NZ_JAOWLB010000030.1"/>
</dbReference>
<name>A0ABT3AR60_9RHOB</name>
<protein>
    <submittedName>
        <fullName evidence="4">NAD-dependent epimerase/dehydratase family protein</fullName>
    </submittedName>
</protein>
<dbReference type="EMBL" id="JAOWLB010000030">
    <property type="protein sequence ID" value="MCV2891180.1"/>
    <property type="molecule type" value="Genomic_DNA"/>
</dbReference>
<keyword evidence="5" id="KW-1185">Reference proteome</keyword>
<evidence type="ECO:0000313" key="4">
    <source>
        <dbReference type="EMBL" id="MCV2891180.1"/>
    </source>
</evidence>
<gene>
    <name evidence="4" type="ORF">OE747_22895</name>
</gene>
<organism evidence="4 5">
    <name type="scientific">Ruegeria aquimaris</name>
    <dbReference type="NCBI Taxonomy" id="2984333"/>
    <lineage>
        <taxon>Bacteria</taxon>
        <taxon>Pseudomonadati</taxon>
        <taxon>Pseudomonadota</taxon>
        <taxon>Alphaproteobacteria</taxon>
        <taxon>Rhodobacterales</taxon>
        <taxon>Roseobacteraceae</taxon>
        <taxon>Ruegeria</taxon>
    </lineage>
</organism>
<sequence>MLVVGGNGFIGRHVLHALMTAGAEVAVMDVTGPDQTFSRLDWVTGSLTDHPLFASAVAGCDQVIFLANSSLPGSANNDLSSEVEAHVKVSVKAAEICHSHGVRRFVFASSGGTVYGVNSDDPITENTQTVPRNAYGVSKLAIEHYLRVIGALRGMETVSLRISNPYGEGQRAHRNQGFIAAAMAHAMSGKTLPIWGDGNVERDFLHVSDVARAFVAACSAEAPPGTINIGSGQATSLLQVLERIEAALGCKVPVAFEAGRAIDVKRNVLDIKRARETLGWAPEVSMEAGLVRTAAWWKGQTR</sequence>
<dbReference type="InterPro" id="IPR001509">
    <property type="entry name" value="Epimerase_deHydtase"/>
</dbReference>
<dbReference type="InterPro" id="IPR036291">
    <property type="entry name" value="NAD(P)-bd_dom_sf"/>
</dbReference>
<evidence type="ECO:0000256" key="2">
    <source>
        <dbReference type="ARBA" id="ARBA00007637"/>
    </source>
</evidence>
<evidence type="ECO:0000313" key="5">
    <source>
        <dbReference type="Proteomes" id="UP001320899"/>
    </source>
</evidence>
<dbReference type="SUPFAM" id="SSF51735">
    <property type="entry name" value="NAD(P)-binding Rossmann-fold domains"/>
    <property type="match status" value="1"/>
</dbReference>
<dbReference type="PANTHER" id="PTHR43000">
    <property type="entry name" value="DTDP-D-GLUCOSE 4,6-DEHYDRATASE-RELATED"/>
    <property type="match status" value="1"/>
</dbReference>
<dbReference type="Gene3D" id="3.40.50.720">
    <property type="entry name" value="NAD(P)-binding Rossmann-like Domain"/>
    <property type="match status" value="1"/>
</dbReference>
<comment type="similarity">
    <text evidence="2">Belongs to the NAD(P)-dependent epimerase/dehydratase family.</text>
</comment>
<comment type="caution">
    <text evidence="4">The sequence shown here is derived from an EMBL/GenBank/DDBJ whole genome shotgun (WGS) entry which is preliminary data.</text>
</comment>
<feature type="domain" description="NAD-dependent epimerase/dehydratase" evidence="3">
    <location>
        <begin position="1"/>
        <end position="230"/>
    </location>
</feature>
<evidence type="ECO:0000256" key="1">
    <source>
        <dbReference type="ARBA" id="ARBA00005125"/>
    </source>
</evidence>
<dbReference type="Proteomes" id="UP001320899">
    <property type="component" value="Unassembled WGS sequence"/>
</dbReference>
<evidence type="ECO:0000259" key="3">
    <source>
        <dbReference type="Pfam" id="PF01370"/>
    </source>
</evidence>
<comment type="pathway">
    <text evidence="1">Bacterial outer membrane biogenesis; LPS O-antigen biosynthesis.</text>
</comment>
<reference evidence="4 5" key="1">
    <citation type="submission" date="2022-10" db="EMBL/GenBank/DDBJ databases">
        <title>Ruegeria sp. nov., isolated from ocean surface sediments.</title>
        <authorList>
            <person name="He W."/>
            <person name="Xue H.-P."/>
            <person name="Zhang D.-F."/>
        </authorList>
    </citation>
    <scope>NUCLEOTIDE SEQUENCE [LARGE SCALE GENOMIC DNA]</scope>
    <source>
        <strain evidence="4 5">XHP0148</strain>
    </source>
</reference>
<dbReference type="Pfam" id="PF01370">
    <property type="entry name" value="Epimerase"/>
    <property type="match status" value="1"/>
</dbReference>
<proteinExistence type="inferred from homology"/>
<accession>A0ABT3AR60</accession>